<keyword evidence="1" id="KW-0472">Membrane</keyword>
<gene>
    <name evidence="2" type="ordered locus">AALP_Aa3g098400</name>
</gene>
<protein>
    <submittedName>
        <fullName evidence="2">Uncharacterized protein</fullName>
    </submittedName>
</protein>
<evidence type="ECO:0000256" key="1">
    <source>
        <dbReference type="SAM" id="Phobius"/>
    </source>
</evidence>
<feature type="transmembrane region" description="Helical" evidence="1">
    <location>
        <begin position="36"/>
        <end position="55"/>
    </location>
</feature>
<accession>A0A087H866</accession>
<evidence type="ECO:0000313" key="2">
    <source>
        <dbReference type="EMBL" id="KFK38318.1"/>
    </source>
</evidence>
<dbReference type="Proteomes" id="UP000029120">
    <property type="component" value="Chromosome 3"/>
</dbReference>
<proteinExistence type="predicted"/>
<dbReference type="EMBL" id="CM002871">
    <property type="protein sequence ID" value="KFK38318.1"/>
    <property type="molecule type" value="Genomic_DNA"/>
</dbReference>
<sequence length="79" mass="8924">MELKIKLFSQDARGVRARTVRPSPLTSLFWASFERFLVTFVLVYSAAPVCVSLFISPSTYGRKITSISLRLLHNRCGLC</sequence>
<evidence type="ECO:0000313" key="3">
    <source>
        <dbReference type="Proteomes" id="UP000029120"/>
    </source>
</evidence>
<reference evidence="3" key="1">
    <citation type="journal article" date="2015" name="Nat. Plants">
        <title>Genome expansion of Arabis alpina linked with retrotransposition and reduced symmetric DNA methylation.</title>
        <authorList>
            <person name="Willing E.M."/>
            <person name="Rawat V."/>
            <person name="Mandakova T."/>
            <person name="Maumus F."/>
            <person name="James G.V."/>
            <person name="Nordstroem K.J."/>
            <person name="Becker C."/>
            <person name="Warthmann N."/>
            <person name="Chica C."/>
            <person name="Szarzynska B."/>
            <person name="Zytnicki M."/>
            <person name="Albani M.C."/>
            <person name="Kiefer C."/>
            <person name="Bergonzi S."/>
            <person name="Castaings L."/>
            <person name="Mateos J.L."/>
            <person name="Berns M.C."/>
            <person name="Bujdoso N."/>
            <person name="Piofczyk T."/>
            <person name="de Lorenzo L."/>
            <person name="Barrero-Sicilia C."/>
            <person name="Mateos I."/>
            <person name="Piednoel M."/>
            <person name="Hagmann J."/>
            <person name="Chen-Min-Tao R."/>
            <person name="Iglesias-Fernandez R."/>
            <person name="Schuster S.C."/>
            <person name="Alonso-Blanco C."/>
            <person name="Roudier F."/>
            <person name="Carbonero P."/>
            <person name="Paz-Ares J."/>
            <person name="Davis S.J."/>
            <person name="Pecinka A."/>
            <person name="Quesneville H."/>
            <person name="Colot V."/>
            <person name="Lysak M.A."/>
            <person name="Weigel D."/>
            <person name="Coupland G."/>
            <person name="Schneeberger K."/>
        </authorList>
    </citation>
    <scope>NUCLEOTIDE SEQUENCE [LARGE SCALE GENOMIC DNA]</scope>
    <source>
        <strain evidence="3">cv. Pajares</strain>
    </source>
</reference>
<dbReference type="AlphaFoldDB" id="A0A087H866"/>
<keyword evidence="1" id="KW-1133">Transmembrane helix</keyword>
<name>A0A087H866_ARAAL</name>
<keyword evidence="3" id="KW-1185">Reference proteome</keyword>
<dbReference type="Gramene" id="KFK38318">
    <property type="protein sequence ID" value="KFK38318"/>
    <property type="gene ID" value="AALP_AA3G098400"/>
</dbReference>
<organism evidence="2 3">
    <name type="scientific">Arabis alpina</name>
    <name type="common">Alpine rock-cress</name>
    <dbReference type="NCBI Taxonomy" id="50452"/>
    <lineage>
        <taxon>Eukaryota</taxon>
        <taxon>Viridiplantae</taxon>
        <taxon>Streptophyta</taxon>
        <taxon>Embryophyta</taxon>
        <taxon>Tracheophyta</taxon>
        <taxon>Spermatophyta</taxon>
        <taxon>Magnoliopsida</taxon>
        <taxon>eudicotyledons</taxon>
        <taxon>Gunneridae</taxon>
        <taxon>Pentapetalae</taxon>
        <taxon>rosids</taxon>
        <taxon>malvids</taxon>
        <taxon>Brassicales</taxon>
        <taxon>Brassicaceae</taxon>
        <taxon>Arabideae</taxon>
        <taxon>Arabis</taxon>
    </lineage>
</organism>
<keyword evidence="1" id="KW-0812">Transmembrane</keyword>